<organism evidence="2 3">
    <name type="scientific">Paenibacillus segetis</name>
    <dbReference type="NCBI Taxonomy" id="1325360"/>
    <lineage>
        <taxon>Bacteria</taxon>
        <taxon>Bacillati</taxon>
        <taxon>Bacillota</taxon>
        <taxon>Bacilli</taxon>
        <taxon>Bacillales</taxon>
        <taxon>Paenibacillaceae</taxon>
        <taxon>Paenibacillus</taxon>
    </lineage>
</organism>
<accession>A0ABQ1YVR2</accession>
<evidence type="ECO:0000313" key="3">
    <source>
        <dbReference type="Proteomes" id="UP000659344"/>
    </source>
</evidence>
<dbReference type="PROSITE" id="PS51257">
    <property type="entry name" value="PROKAR_LIPOPROTEIN"/>
    <property type="match status" value="1"/>
</dbReference>
<feature type="chain" id="PRO_5045754929" description="ABC transporter substrate-binding protein" evidence="1">
    <location>
        <begin position="25"/>
        <end position="545"/>
    </location>
</feature>
<dbReference type="EMBL" id="BMFT01000005">
    <property type="protein sequence ID" value="GGH38442.1"/>
    <property type="molecule type" value="Genomic_DNA"/>
</dbReference>
<keyword evidence="1" id="KW-0732">Signal</keyword>
<name>A0ABQ1YVR2_9BACL</name>
<dbReference type="PANTHER" id="PTHR43649:SF12">
    <property type="entry name" value="DIACETYLCHITOBIOSE BINDING PROTEIN DASA"/>
    <property type="match status" value="1"/>
</dbReference>
<protein>
    <recommendedName>
        <fullName evidence="4">ABC transporter substrate-binding protein</fullName>
    </recommendedName>
</protein>
<dbReference type="Gene3D" id="3.40.190.10">
    <property type="entry name" value="Periplasmic binding protein-like II"/>
    <property type="match status" value="2"/>
</dbReference>
<dbReference type="RefSeq" id="WP_188542278.1">
    <property type="nucleotide sequence ID" value="NZ_BMFT01000005.1"/>
</dbReference>
<gene>
    <name evidence="2" type="ORF">GCM10008013_46520</name>
</gene>
<proteinExistence type="predicted"/>
<comment type="caution">
    <text evidence="2">The sequence shown here is derived from an EMBL/GenBank/DDBJ whole genome shotgun (WGS) entry which is preliminary data.</text>
</comment>
<feature type="signal peptide" evidence="1">
    <location>
        <begin position="1"/>
        <end position="24"/>
    </location>
</feature>
<dbReference type="InterPro" id="IPR050490">
    <property type="entry name" value="Bact_solute-bd_prot1"/>
</dbReference>
<evidence type="ECO:0008006" key="4">
    <source>
        <dbReference type="Google" id="ProtNLM"/>
    </source>
</evidence>
<sequence length="545" mass="61560">MKTRKKSMFLFLALMLSMSVMLSACGKGGESSNQKEAAGQGDVGDFVLGETPLKFSFYGNYDWYTMNPWGQDPATKWIQENKKVTVEAIQSGGTALQKFNTMIASGQLPDVIWGDRGTDVEKLRKAGKLVPLDAYLDKYPNLKKWAGEKTLNMLRSEDGKLYQFPNWYTKRPMGNGGYAINNKIYKELGAPRLETFDDLYSYLKLVKEKHPDIIPFEVGISGQGIDFLYAGMSEDRTVGHLVNRAVPDGNELKSLFSDPIYRESMVFANKLFREKLITQDAITQTRDQVKEKINNGKVAIYGDFTTTVLGTEANSLLKAKDPEDGYTMIWPLHKEGVDPNKVWVNEFDTLGWNVSVITTAAKNPEGIFAYLDWLTGEEGERIIFWGPEGTYWQGTSDTGAPLYTEHYKNDVEERTKLMAIWDTFQWAGNTTFIDESKSVNEMNLPEDKRDWATVSQTSVAWKTSFDATEFGNINPLPDSEEGIIMQRIADIADQVRAKALFAKDEQEVISLLDKAEQDAQNAGYEKLLKFQTKKWQENLKKISGS</sequence>
<keyword evidence="3" id="KW-1185">Reference proteome</keyword>
<evidence type="ECO:0000256" key="1">
    <source>
        <dbReference type="SAM" id="SignalP"/>
    </source>
</evidence>
<dbReference type="SUPFAM" id="SSF53850">
    <property type="entry name" value="Periplasmic binding protein-like II"/>
    <property type="match status" value="1"/>
</dbReference>
<dbReference type="Pfam" id="PF01547">
    <property type="entry name" value="SBP_bac_1"/>
    <property type="match status" value="1"/>
</dbReference>
<evidence type="ECO:0000313" key="2">
    <source>
        <dbReference type="EMBL" id="GGH38442.1"/>
    </source>
</evidence>
<dbReference type="InterPro" id="IPR006059">
    <property type="entry name" value="SBP"/>
</dbReference>
<dbReference type="Proteomes" id="UP000659344">
    <property type="component" value="Unassembled WGS sequence"/>
</dbReference>
<dbReference type="PANTHER" id="PTHR43649">
    <property type="entry name" value="ARABINOSE-BINDING PROTEIN-RELATED"/>
    <property type="match status" value="1"/>
</dbReference>
<reference evidence="3" key="1">
    <citation type="journal article" date="2019" name="Int. J. Syst. Evol. Microbiol.">
        <title>The Global Catalogue of Microorganisms (GCM) 10K type strain sequencing project: providing services to taxonomists for standard genome sequencing and annotation.</title>
        <authorList>
            <consortium name="The Broad Institute Genomics Platform"/>
            <consortium name="The Broad Institute Genome Sequencing Center for Infectious Disease"/>
            <person name="Wu L."/>
            <person name="Ma J."/>
        </authorList>
    </citation>
    <scope>NUCLEOTIDE SEQUENCE [LARGE SCALE GENOMIC DNA]</scope>
    <source>
        <strain evidence="3">CGMCC 1.12769</strain>
    </source>
</reference>